<dbReference type="eggNOG" id="arCOG02019">
    <property type="taxonomic scope" value="Archaea"/>
</dbReference>
<sequence length="263" mass="29802">MKTSIVLISTTELNSILNESNLIIADTRSFKEYSEGHIPGAVHLDLFAFHWIDTTKEGIENFNNQSRNLLSFLGVTPEKKIVFYDSVSGMLAARGVWMLMYFSHQNVFMLDGGITKWKKENLSIETKPNGFKPSKFSGKINPNIISGFEYIRDNLDNLKILDARSTGEYDGTTVRAAQSGHIPNAINIDWNQNLNEDGTFKDDDELSKMYDYPKDSEIVTYCQGAYRAANSFLVLKKLGFENVRVYLGSWGEWGNKLDLPVEK</sequence>
<dbReference type="Proteomes" id="UP000006100">
    <property type="component" value="Chromosome"/>
</dbReference>
<dbReference type="PROSITE" id="PS50206">
    <property type="entry name" value="RHODANESE_3"/>
    <property type="match status" value="2"/>
</dbReference>
<proteinExistence type="predicted"/>
<evidence type="ECO:0000256" key="1">
    <source>
        <dbReference type="ARBA" id="ARBA00022737"/>
    </source>
</evidence>
<dbReference type="PATRIC" id="fig|1229909.8.peg.1977"/>
<dbReference type="PROSITE" id="PS00380">
    <property type="entry name" value="RHODANESE_1"/>
    <property type="match status" value="1"/>
</dbReference>
<name>K0BH37_9ARCH</name>
<dbReference type="Pfam" id="PF00581">
    <property type="entry name" value="Rhodanese"/>
    <property type="match status" value="2"/>
</dbReference>
<reference evidence="3 4" key="1">
    <citation type="journal article" date="2012" name="J. Bacteriol.">
        <title>Draft Genome Sequence of an Ammonia-Oxidizing Archaeon, "Candidatus Nitrosopumilus sediminis" AR2, from Svalbard in the Arctic Circle.</title>
        <authorList>
            <person name="Park S.J."/>
            <person name="Kim J.G."/>
            <person name="Jung M.Y."/>
            <person name="Kim S.J."/>
            <person name="Cha I.T."/>
            <person name="Ghai R."/>
            <person name="Martin-Cuadrado A.B."/>
            <person name="Rodriguez-Valera F."/>
            <person name="Rhee S.K."/>
        </authorList>
    </citation>
    <scope>NUCLEOTIDE SEQUENCE [LARGE SCALE GENOMIC DNA]</scope>
    <source>
        <strain evidence="3 4">AR2</strain>
    </source>
</reference>
<dbReference type="InterPro" id="IPR001307">
    <property type="entry name" value="Thiosulphate_STrfase_CS"/>
</dbReference>
<dbReference type="KEGG" id="nir:NSED_09030"/>
<dbReference type="PANTHER" id="PTHR43855">
    <property type="entry name" value="THIOSULFATE SULFURTRANSFERASE"/>
    <property type="match status" value="1"/>
</dbReference>
<dbReference type="InterPro" id="IPR001763">
    <property type="entry name" value="Rhodanese-like_dom"/>
</dbReference>
<dbReference type="InterPro" id="IPR051126">
    <property type="entry name" value="Thiosulfate_sulfurtransferase"/>
</dbReference>
<dbReference type="InterPro" id="IPR036873">
    <property type="entry name" value="Rhodanese-like_dom_sf"/>
</dbReference>
<dbReference type="Gene3D" id="3.40.250.10">
    <property type="entry name" value="Rhodanese-like domain"/>
    <property type="match status" value="2"/>
</dbReference>
<protein>
    <submittedName>
        <fullName evidence="3">Rhodanese domain-containing protein</fullName>
    </submittedName>
</protein>
<dbReference type="PANTHER" id="PTHR43855:SF1">
    <property type="entry name" value="THIOSULFATE SULFURTRANSFERASE"/>
    <property type="match status" value="1"/>
</dbReference>
<feature type="domain" description="Rhodanese" evidence="2">
    <location>
        <begin position="18"/>
        <end position="126"/>
    </location>
</feature>
<dbReference type="STRING" id="1229909.NSED_09030"/>
<feature type="domain" description="Rhodanese" evidence="2">
    <location>
        <begin position="154"/>
        <end position="262"/>
    </location>
</feature>
<dbReference type="HOGENOM" id="CLU_031618_1_7_2"/>
<accession>K0BH37</accession>
<dbReference type="EMBL" id="CP003843">
    <property type="protein sequence ID" value="AFS83596.1"/>
    <property type="molecule type" value="Genomic_DNA"/>
</dbReference>
<gene>
    <name evidence="3" type="ORF">NSED_09030</name>
</gene>
<dbReference type="SUPFAM" id="SSF52821">
    <property type="entry name" value="Rhodanese/Cell cycle control phosphatase"/>
    <property type="match status" value="2"/>
</dbReference>
<evidence type="ECO:0000259" key="2">
    <source>
        <dbReference type="PROSITE" id="PS50206"/>
    </source>
</evidence>
<dbReference type="GO" id="GO:0004792">
    <property type="term" value="F:thiosulfate-cyanide sulfurtransferase activity"/>
    <property type="evidence" value="ECO:0007669"/>
    <property type="project" value="InterPro"/>
</dbReference>
<organism evidence="3 4">
    <name type="scientific">Candidatus Nitrosopumilus sediminis</name>
    <dbReference type="NCBI Taxonomy" id="1229909"/>
    <lineage>
        <taxon>Archaea</taxon>
        <taxon>Nitrososphaerota</taxon>
        <taxon>Nitrososphaeria</taxon>
        <taxon>Nitrosopumilales</taxon>
        <taxon>Nitrosopumilaceae</taxon>
        <taxon>Nitrosopumilus</taxon>
    </lineage>
</organism>
<evidence type="ECO:0000313" key="4">
    <source>
        <dbReference type="Proteomes" id="UP000006100"/>
    </source>
</evidence>
<keyword evidence="4" id="KW-1185">Reference proteome</keyword>
<keyword evidence="1" id="KW-0677">Repeat</keyword>
<dbReference type="CDD" id="cd01449">
    <property type="entry name" value="TST_Repeat_2"/>
    <property type="match status" value="1"/>
</dbReference>
<evidence type="ECO:0000313" key="3">
    <source>
        <dbReference type="EMBL" id="AFS83596.1"/>
    </source>
</evidence>
<dbReference type="AlphaFoldDB" id="K0BH37"/>
<dbReference type="SMART" id="SM00450">
    <property type="entry name" value="RHOD"/>
    <property type="match status" value="2"/>
</dbReference>
<dbReference type="CDD" id="cd01448">
    <property type="entry name" value="TST_Repeat_1"/>
    <property type="match status" value="1"/>
</dbReference>